<keyword evidence="3 7" id="KW-0378">Hydrolase</keyword>
<comment type="similarity">
    <text evidence="7">Belongs to the metallo-dependent hydrolases superfamily. HutI family.</text>
</comment>
<evidence type="ECO:0000256" key="6">
    <source>
        <dbReference type="ARBA" id="ARBA00023004"/>
    </source>
</evidence>
<evidence type="ECO:0000256" key="4">
    <source>
        <dbReference type="ARBA" id="ARBA00022808"/>
    </source>
</evidence>
<comment type="catalytic activity">
    <reaction evidence="7">
        <text>4-imidazolone-5-propanoate + H2O = N-formimidoyl-L-glutamate</text>
        <dbReference type="Rhea" id="RHEA:23660"/>
        <dbReference type="ChEBI" id="CHEBI:15377"/>
        <dbReference type="ChEBI" id="CHEBI:58928"/>
        <dbReference type="ChEBI" id="CHEBI:77893"/>
        <dbReference type="EC" id="3.5.2.7"/>
    </reaction>
</comment>
<keyword evidence="4 7" id="KW-0369">Histidine metabolism</keyword>
<evidence type="ECO:0000256" key="5">
    <source>
        <dbReference type="ARBA" id="ARBA00022833"/>
    </source>
</evidence>
<feature type="binding site" evidence="7">
    <location>
        <position position="319"/>
    </location>
    <ligand>
        <name>N-formimidoyl-L-glutamate</name>
        <dbReference type="ChEBI" id="CHEBI:58928"/>
    </ligand>
</feature>
<dbReference type="PANTHER" id="PTHR42752:SF1">
    <property type="entry name" value="IMIDAZOLONEPROPIONASE-RELATED"/>
    <property type="match status" value="1"/>
</dbReference>
<comment type="caution">
    <text evidence="9">The sequence shown here is derived from an EMBL/GenBank/DDBJ whole genome shotgun (WGS) entry which is preliminary data.</text>
</comment>
<evidence type="ECO:0000256" key="2">
    <source>
        <dbReference type="ARBA" id="ARBA00022723"/>
    </source>
</evidence>
<feature type="domain" description="Amidohydrolase-related" evidence="8">
    <location>
        <begin position="63"/>
        <end position="404"/>
    </location>
</feature>
<dbReference type="GO" id="GO:0008270">
    <property type="term" value="F:zinc ion binding"/>
    <property type="evidence" value="ECO:0007669"/>
    <property type="project" value="UniProtKB-UniRule"/>
</dbReference>
<dbReference type="FunFam" id="3.20.20.140:FF:000007">
    <property type="entry name" value="Imidazolonepropionase"/>
    <property type="match status" value="1"/>
</dbReference>
<dbReference type="NCBIfam" id="TIGR01224">
    <property type="entry name" value="hutI"/>
    <property type="match status" value="1"/>
</dbReference>
<keyword evidence="2 7" id="KW-0479">Metal-binding</keyword>
<dbReference type="EC" id="3.5.2.7" evidence="1 7"/>
<feature type="binding site" evidence="7">
    <location>
        <position position="177"/>
    </location>
    <ligand>
        <name>4-imidazolone-5-propanoate</name>
        <dbReference type="ChEBI" id="CHEBI:77893"/>
    </ligand>
</feature>
<organism evidence="9 10">
    <name type="scientific">Pigmentiphaga litoralis</name>
    <dbReference type="NCBI Taxonomy" id="516702"/>
    <lineage>
        <taxon>Bacteria</taxon>
        <taxon>Pseudomonadati</taxon>
        <taxon>Pseudomonadota</taxon>
        <taxon>Betaproteobacteria</taxon>
        <taxon>Burkholderiales</taxon>
        <taxon>Alcaligenaceae</taxon>
        <taxon>Pigmentiphaga</taxon>
    </lineage>
</organism>
<keyword evidence="6 7" id="KW-0408">Iron</keyword>
<feature type="binding site" evidence="7">
    <location>
        <position position="144"/>
    </location>
    <ligand>
        <name>4-imidazolone-5-propanoate</name>
        <dbReference type="ChEBI" id="CHEBI:77893"/>
    </ligand>
</feature>
<feature type="binding site" evidence="7">
    <location>
        <position position="245"/>
    </location>
    <ligand>
        <name>4-imidazolone-5-propanoate</name>
        <dbReference type="ChEBI" id="CHEBI:77893"/>
    </ligand>
</feature>
<dbReference type="Proteomes" id="UP000542125">
    <property type="component" value="Unassembled WGS sequence"/>
</dbReference>
<reference evidence="9 10" key="1">
    <citation type="submission" date="2020-07" db="EMBL/GenBank/DDBJ databases">
        <title>Genomic Encyclopedia of Type Strains, Phase IV (KMG-V): Genome sequencing to study the core and pangenomes of soil and plant-associated prokaryotes.</title>
        <authorList>
            <person name="Whitman W."/>
        </authorList>
    </citation>
    <scope>NUCLEOTIDE SEQUENCE [LARGE SCALE GENOMIC DNA]</scope>
    <source>
        <strain evidence="9 10">SAS40</strain>
    </source>
</reference>
<dbReference type="Gene3D" id="3.20.20.140">
    <property type="entry name" value="Metal-dependent hydrolases"/>
    <property type="match status" value="1"/>
</dbReference>
<feature type="binding site" evidence="7">
    <location>
        <position position="81"/>
    </location>
    <ligand>
        <name>4-imidazolone-5-propanoate</name>
        <dbReference type="ChEBI" id="CHEBI:77893"/>
    </ligand>
</feature>
<keyword evidence="10" id="KW-1185">Reference proteome</keyword>
<gene>
    <name evidence="7" type="primary">hutI</name>
    <name evidence="9" type="ORF">FHW18_004322</name>
</gene>
<dbReference type="GO" id="GO:0005737">
    <property type="term" value="C:cytoplasm"/>
    <property type="evidence" value="ECO:0007669"/>
    <property type="project" value="UniProtKB-SubCell"/>
</dbReference>
<evidence type="ECO:0000259" key="8">
    <source>
        <dbReference type="Pfam" id="PF01979"/>
    </source>
</evidence>
<protein>
    <recommendedName>
        <fullName evidence="1 7">Imidazolonepropionase</fullName>
        <ecNumber evidence="1 7">3.5.2.7</ecNumber>
    </recommendedName>
    <alternativeName>
        <fullName evidence="7">Imidazolone-5-propionate hydrolase</fullName>
    </alternativeName>
</protein>
<dbReference type="GO" id="GO:0050480">
    <property type="term" value="F:imidazolonepropionase activity"/>
    <property type="evidence" value="ECO:0007669"/>
    <property type="project" value="UniProtKB-UniRule"/>
</dbReference>
<feature type="binding site" evidence="7">
    <location>
        <position position="242"/>
    </location>
    <ligand>
        <name>Zn(2+)</name>
        <dbReference type="ChEBI" id="CHEBI:29105"/>
    </ligand>
</feature>
<dbReference type="Gene3D" id="2.30.40.10">
    <property type="entry name" value="Urease, subunit C, domain 1"/>
    <property type="match status" value="1"/>
</dbReference>
<comment type="function">
    <text evidence="7">Catalyzes the hydrolytic cleavage of the carbon-nitrogen bond in imidazolone-5-propanoate to yield N-formimidoyl-L-glutamate. It is the third step in the universal histidine degradation pathway.</text>
</comment>
<keyword evidence="5 7" id="KW-0862">Zinc</keyword>
<dbReference type="InterPro" id="IPR011059">
    <property type="entry name" value="Metal-dep_hydrolase_composite"/>
</dbReference>
<dbReference type="GO" id="GO:0005506">
    <property type="term" value="F:iron ion binding"/>
    <property type="evidence" value="ECO:0007669"/>
    <property type="project" value="UniProtKB-UniRule"/>
</dbReference>
<dbReference type="InterPro" id="IPR005920">
    <property type="entry name" value="HutI"/>
</dbReference>
<feature type="binding site" evidence="7">
    <location>
        <position position="322"/>
    </location>
    <ligand>
        <name>4-imidazolone-5-propanoate</name>
        <dbReference type="ChEBI" id="CHEBI:77893"/>
    </ligand>
</feature>
<dbReference type="SUPFAM" id="SSF51556">
    <property type="entry name" value="Metallo-dependent hydrolases"/>
    <property type="match status" value="1"/>
</dbReference>
<evidence type="ECO:0000313" key="9">
    <source>
        <dbReference type="EMBL" id="NYE85015.1"/>
    </source>
</evidence>
<dbReference type="CDD" id="cd01296">
    <property type="entry name" value="Imidazolone-5PH"/>
    <property type="match status" value="1"/>
</dbReference>
<feature type="binding site" evidence="7">
    <location>
        <position position="317"/>
    </location>
    <ligand>
        <name>Zn(2+)</name>
        <dbReference type="ChEBI" id="CHEBI:29105"/>
    </ligand>
</feature>
<dbReference type="InterPro" id="IPR032466">
    <property type="entry name" value="Metal_Hydrolase"/>
</dbReference>
<feature type="binding site" evidence="7">
    <location>
        <position position="72"/>
    </location>
    <ligand>
        <name>Zn(2+)</name>
        <dbReference type="ChEBI" id="CHEBI:29105"/>
    </ligand>
</feature>
<feature type="binding site" evidence="7">
    <location>
        <position position="321"/>
    </location>
    <ligand>
        <name>N-formimidoyl-L-glutamate</name>
        <dbReference type="ChEBI" id="CHEBI:58928"/>
    </ligand>
</feature>
<comment type="cofactor">
    <cofactor evidence="7">
        <name>Zn(2+)</name>
        <dbReference type="ChEBI" id="CHEBI:29105"/>
    </cofactor>
    <cofactor evidence="7">
        <name>Fe(3+)</name>
        <dbReference type="ChEBI" id="CHEBI:29034"/>
    </cofactor>
    <text evidence="7">Binds 1 zinc or iron ion per subunit.</text>
</comment>
<feature type="binding site" evidence="7">
    <location>
        <position position="74"/>
    </location>
    <ligand>
        <name>Zn(2+)</name>
        <dbReference type="ChEBI" id="CHEBI:29105"/>
    </ligand>
</feature>
<feature type="binding site" evidence="7">
    <location>
        <position position="242"/>
    </location>
    <ligand>
        <name>Fe(3+)</name>
        <dbReference type="ChEBI" id="CHEBI:29034"/>
    </ligand>
</feature>
<evidence type="ECO:0000313" key="10">
    <source>
        <dbReference type="Proteomes" id="UP000542125"/>
    </source>
</evidence>
<accession>A0A7Y9IY80</accession>
<evidence type="ECO:0000256" key="7">
    <source>
        <dbReference type="HAMAP-Rule" id="MF_00372"/>
    </source>
</evidence>
<evidence type="ECO:0000256" key="3">
    <source>
        <dbReference type="ARBA" id="ARBA00022801"/>
    </source>
</evidence>
<feature type="binding site" evidence="7">
    <location>
        <position position="317"/>
    </location>
    <ligand>
        <name>Fe(3+)</name>
        <dbReference type="ChEBI" id="CHEBI:29034"/>
    </ligand>
</feature>
<dbReference type="AlphaFoldDB" id="A0A7Y9IY80"/>
<evidence type="ECO:0000256" key="1">
    <source>
        <dbReference type="ARBA" id="ARBA00012864"/>
    </source>
</evidence>
<dbReference type="GO" id="GO:0019557">
    <property type="term" value="P:L-histidine catabolic process to glutamate and formate"/>
    <property type="evidence" value="ECO:0007669"/>
    <property type="project" value="UniProtKB-UniPathway"/>
</dbReference>
<feature type="binding site" evidence="7">
    <location>
        <position position="72"/>
    </location>
    <ligand>
        <name>Fe(3+)</name>
        <dbReference type="ChEBI" id="CHEBI:29034"/>
    </ligand>
</feature>
<dbReference type="UniPathway" id="UPA00379">
    <property type="reaction ID" value="UER00551"/>
</dbReference>
<dbReference type="PANTHER" id="PTHR42752">
    <property type="entry name" value="IMIDAZOLONEPROPIONASE"/>
    <property type="match status" value="1"/>
</dbReference>
<sequence>MTKDATITPSADGVWTDLRVADGTDTSDAVIVVQHGMIAWMGPHADLPGDYANLPRHNGQGALVTPGLVDCHTHLVYGGQRANEFAMRLAGASYEDIAKAGGGIVSSVKATREASEDELFASASQRLQSLLAEGVCAIEVKSGYGLSLEHERKQLRVARRLADAHHVTVRTTFLGAHALPPEYAGRSGDYVDAVCNDMLPALAAEGLVDAVDVFCERIAFSLEETEQVFKAAQALGLPVKLHAEQLSDMGGTALAAKYGALSCDHIEHLSQAGIDAMKASGTVAVLLPGAYYTLRDTHLPPIAALREAGVPMAVATDHNPGTSPALSLLLMVNMACTLFRLTVPEALAGVTRHAAQALGLQDTHGELRVGAPANFVLWNLRDPAELAYWFGQRPVRTVVRQGRIAVPGPASTPGATSSSSTL</sequence>
<comment type="subcellular location">
    <subcellularLocation>
        <location evidence="7">Cytoplasm</location>
    </subcellularLocation>
</comment>
<dbReference type="GO" id="GO:0019556">
    <property type="term" value="P:L-histidine catabolic process to glutamate and formamide"/>
    <property type="evidence" value="ECO:0007669"/>
    <property type="project" value="UniProtKB-UniRule"/>
</dbReference>
<feature type="binding site" evidence="7">
    <location>
        <position position="74"/>
    </location>
    <ligand>
        <name>Fe(3+)</name>
        <dbReference type="ChEBI" id="CHEBI:29034"/>
    </ligand>
</feature>
<keyword evidence="7" id="KW-0963">Cytoplasm</keyword>
<dbReference type="RefSeq" id="WP_179589034.1">
    <property type="nucleotide sequence ID" value="NZ_JACBYR010000002.1"/>
</dbReference>
<dbReference type="HAMAP" id="MF_00372">
    <property type="entry name" value="HutI"/>
    <property type="match status" value="1"/>
</dbReference>
<dbReference type="Pfam" id="PF01979">
    <property type="entry name" value="Amidohydro_1"/>
    <property type="match status" value="1"/>
</dbReference>
<dbReference type="InterPro" id="IPR006680">
    <property type="entry name" value="Amidohydro-rel"/>
</dbReference>
<comment type="pathway">
    <text evidence="7">Amino-acid degradation; L-histidine degradation into L-glutamate; N-formimidoyl-L-glutamate from L-histidine: step 3/3.</text>
</comment>
<dbReference type="EMBL" id="JACBYR010000002">
    <property type="protein sequence ID" value="NYE85015.1"/>
    <property type="molecule type" value="Genomic_DNA"/>
</dbReference>
<feature type="binding site" evidence="7">
    <location>
        <position position="144"/>
    </location>
    <ligand>
        <name>N-formimidoyl-L-glutamate</name>
        <dbReference type="ChEBI" id="CHEBI:58928"/>
    </ligand>
</feature>
<proteinExistence type="inferred from homology"/>
<name>A0A7Y9IY80_9BURK</name>
<dbReference type="SUPFAM" id="SSF51338">
    <property type="entry name" value="Composite domain of metallo-dependent hydrolases"/>
    <property type="match status" value="1"/>
</dbReference>